<proteinExistence type="inferred from homology"/>
<evidence type="ECO:0000256" key="6">
    <source>
        <dbReference type="ARBA" id="ARBA00023136"/>
    </source>
</evidence>
<dbReference type="Gene3D" id="2.30.330.10">
    <property type="entry name" value="SpoA-like"/>
    <property type="match status" value="1"/>
</dbReference>
<dbReference type="GO" id="GO:0006935">
    <property type="term" value="P:chemotaxis"/>
    <property type="evidence" value="ECO:0007669"/>
    <property type="project" value="UniProtKB-KW"/>
</dbReference>
<dbReference type="AlphaFoldDB" id="A0A1Z5HU43"/>
<keyword evidence="3" id="KW-1003">Cell membrane</keyword>
<protein>
    <submittedName>
        <fullName evidence="8">Flagellar motor switch FliN</fullName>
    </submittedName>
</protein>
<dbReference type="PRINTS" id="PR00956">
    <property type="entry name" value="FLGMOTORFLIN"/>
</dbReference>
<keyword evidence="6" id="KW-0472">Membrane</keyword>
<gene>
    <name evidence="8" type="ORF">KKC1_20740</name>
</gene>
<dbReference type="InterPro" id="IPR012826">
    <property type="entry name" value="FliN"/>
</dbReference>
<dbReference type="RefSeq" id="WP_192868165.1">
    <property type="nucleotide sequence ID" value="NZ_BDGJ01000111.1"/>
</dbReference>
<evidence type="ECO:0000259" key="7">
    <source>
        <dbReference type="Pfam" id="PF01052"/>
    </source>
</evidence>
<dbReference type="SUPFAM" id="SSF101801">
    <property type="entry name" value="Surface presentation of antigens (SPOA)"/>
    <property type="match status" value="1"/>
</dbReference>
<keyword evidence="8" id="KW-0282">Flagellum</keyword>
<sequence length="132" mass="14578">MNLGTLTEEEIARLVAKVKEESSSLPTIRKAKFGTLRKKEVSPASPQSLNILGDVKLELTVELGRTRMTVREVLQLKEGSVIELNKTAGEHVDVFLNDLPFAKAEVVVINEVFGIRINSLLDEETETGKNGF</sequence>
<accession>A0A1Z5HU43</accession>
<dbReference type="GO" id="GO:0005886">
    <property type="term" value="C:plasma membrane"/>
    <property type="evidence" value="ECO:0007669"/>
    <property type="project" value="UniProtKB-SubCell"/>
</dbReference>
<dbReference type="GO" id="GO:0009425">
    <property type="term" value="C:bacterial-type flagellum basal body"/>
    <property type="evidence" value="ECO:0007669"/>
    <property type="project" value="InterPro"/>
</dbReference>
<dbReference type="EMBL" id="BDGJ01000111">
    <property type="protein sequence ID" value="GAW92928.1"/>
    <property type="molecule type" value="Genomic_DNA"/>
</dbReference>
<keyword evidence="8" id="KW-0966">Cell projection</keyword>
<evidence type="ECO:0000256" key="2">
    <source>
        <dbReference type="ARBA" id="ARBA00009226"/>
    </source>
</evidence>
<evidence type="ECO:0000313" key="8">
    <source>
        <dbReference type="EMBL" id="GAW92928.1"/>
    </source>
</evidence>
<evidence type="ECO:0000256" key="3">
    <source>
        <dbReference type="ARBA" id="ARBA00022475"/>
    </source>
</evidence>
<dbReference type="GO" id="GO:0003774">
    <property type="term" value="F:cytoskeletal motor activity"/>
    <property type="evidence" value="ECO:0007669"/>
    <property type="project" value="InterPro"/>
</dbReference>
<comment type="subcellular location">
    <subcellularLocation>
        <location evidence="1">Cell membrane</location>
        <topology evidence="1">Peripheral membrane protein</topology>
        <orientation evidence="1">Cytoplasmic side</orientation>
    </subcellularLocation>
</comment>
<evidence type="ECO:0000256" key="4">
    <source>
        <dbReference type="ARBA" id="ARBA00022500"/>
    </source>
</evidence>
<name>A0A1Z5HU43_9FIRM</name>
<comment type="caution">
    <text evidence="8">The sequence shown here is derived from an EMBL/GenBank/DDBJ whole genome shotgun (WGS) entry which is preliminary data.</text>
</comment>
<dbReference type="GO" id="GO:0071973">
    <property type="term" value="P:bacterial-type flagellum-dependent cell motility"/>
    <property type="evidence" value="ECO:0007669"/>
    <property type="project" value="InterPro"/>
</dbReference>
<organism evidence="8 9">
    <name type="scientific">Calderihabitans maritimus</name>
    <dbReference type="NCBI Taxonomy" id="1246530"/>
    <lineage>
        <taxon>Bacteria</taxon>
        <taxon>Bacillati</taxon>
        <taxon>Bacillota</taxon>
        <taxon>Clostridia</taxon>
        <taxon>Neomoorellales</taxon>
        <taxon>Calderihabitantaceae</taxon>
        <taxon>Calderihabitans</taxon>
    </lineage>
</organism>
<keyword evidence="8" id="KW-0969">Cilium</keyword>
<dbReference type="Proteomes" id="UP000197032">
    <property type="component" value="Unassembled WGS sequence"/>
</dbReference>
<dbReference type="NCBIfam" id="TIGR02480">
    <property type="entry name" value="fliN"/>
    <property type="match status" value="1"/>
</dbReference>
<evidence type="ECO:0000256" key="1">
    <source>
        <dbReference type="ARBA" id="ARBA00004413"/>
    </source>
</evidence>
<dbReference type="PANTHER" id="PTHR43484:SF1">
    <property type="entry name" value="FLAGELLAR MOTOR SWITCH PROTEIN FLIN"/>
    <property type="match status" value="1"/>
</dbReference>
<keyword evidence="9" id="KW-1185">Reference proteome</keyword>
<feature type="domain" description="Flagellar motor switch protein FliN-like C-terminal" evidence="7">
    <location>
        <begin position="52"/>
        <end position="121"/>
    </location>
</feature>
<evidence type="ECO:0000256" key="5">
    <source>
        <dbReference type="ARBA" id="ARBA00022779"/>
    </source>
</evidence>
<keyword evidence="4" id="KW-0145">Chemotaxis</keyword>
<reference evidence="9" key="1">
    <citation type="journal article" date="2017" name="Appl. Environ. Microbiol.">
        <title>Genomic Analysis of Calderihabitans maritimus KKC1, a Thermophilic, Hydrogenogenic, Carboxydotrophic Bacterium Isolated from Marine Sediment.</title>
        <authorList>
            <person name="Omae K."/>
            <person name="Yoneda Y."/>
            <person name="Fukuyama Y."/>
            <person name="Yoshida T."/>
            <person name="Sako Y."/>
        </authorList>
    </citation>
    <scope>NUCLEOTIDE SEQUENCE [LARGE SCALE GENOMIC DNA]</scope>
    <source>
        <strain evidence="9">KKC1</strain>
    </source>
</reference>
<evidence type="ECO:0000313" key="9">
    <source>
        <dbReference type="Proteomes" id="UP000197032"/>
    </source>
</evidence>
<dbReference type="PANTHER" id="PTHR43484">
    <property type="match status" value="1"/>
</dbReference>
<dbReference type="InterPro" id="IPR036429">
    <property type="entry name" value="SpoA-like_sf"/>
</dbReference>
<dbReference type="InterPro" id="IPR001172">
    <property type="entry name" value="FliN_T3SS_HrcQb"/>
</dbReference>
<keyword evidence="5" id="KW-0283">Flagellar rotation</keyword>
<dbReference type="InterPro" id="IPR001543">
    <property type="entry name" value="FliN-like_C"/>
</dbReference>
<dbReference type="InterPro" id="IPR051469">
    <property type="entry name" value="FliN/MopA/SpaO"/>
</dbReference>
<comment type="similarity">
    <text evidence="2">Belongs to the FliN/MopA/SpaO family.</text>
</comment>
<dbReference type="Pfam" id="PF01052">
    <property type="entry name" value="FliMN_C"/>
    <property type="match status" value="1"/>
</dbReference>